<dbReference type="AlphaFoldDB" id="A0A1G7PE98"/>
<evidence type="ECO:0000313" key="3">
    <source>
        <dbReference type="Proteomes" id="UP000199076"/>
    </source>
</evidence>
<evidence type="ECO:0000313" key="2">
    <source>
        <dbReference type="EMBL" id="SDF84514.1"/>
    </source>
</evidence>
<keyword evidence="1" id="KW-0472">Membrane</keyword>
<dbReference type="Pfam" id="PF26262">
    <property type="entry name" value="DUF8066"/>
    <property type="match status" value="1"/>
</dbReference>
<feature type="transmembrane region" description="Helical" evidence="1">
    <location>
        <begin position="46"/>
        <end position="65"/>
    </location>
</feature>
<keyword evidence="3" id="KW-1185">Reference proteome</keyword>
<dbReference type="EMBL" id="FNBK01000010">
    <property type="protein sequence ID" value="SDF84514.1"/>
    <property type="molecule type" value="Genomic_DNA"/>
</dbReference>
<protein>
    <submittedName>
        <fullName evidence="2">Uncharacterized protein</fullName>
    </submittedName>
</protein>
<dbReference type="STRING" id="660518.SAMN05216218_11083"/>
<dbReference type="RefSeq" id="WP_092693305.1">
    <property type="nucleotide sequence ID" value="NZ_FNBK01000010.1"/>
</dbReference>
<gene>
    <name evidence="2" type="ORF">SAMN05216218_11083</name>
</gene>
<evidence type="ECO:0000256" key="1">
    <source>
        <dbReference type="SAM" id="Phobius"/>
    </source>
</evidence>
<dbReference type="InterPro" id="IPR058379">
    <property type="entry name" value="DUF8066"/>
</dbReference>
<accession>A0A1G7PE98</accession>
<proteinExistence type="predicted"/>
<reference evidence="3" key="1">
    <citation type="submission" date="2016-10" db="EMBL/GenBank/DDBJ databases">
        <authorList>
            <person name="Varghese N."/>
            <person name="Submissions S."/>
        </authorList>
    </citation>
    <scope>NUCLEOTIDE SEQUENCE [LARGE SCALE GENOMIC DNA]</scope>
    <source>
        <strain evidence="3">IBRC-M 10760</strain>
    </source>
</reference>
<dbReference type="OrthoDB" id="241878at2157"/>
<dbReference type="Proteomes" id="UP000199076">
    <property type="component" value="Unassembled WGS sequence"/>
</dbReference>
<keyword evidence="1" id="KW-0812">Transmembrane</keyword>
<keyword evidence="1" id="KW-1133">Transmembrane helix</keyword>
<sequence>MCPETSSSSGGGATRSPLASNAAFGAILALAMLAVLYSLLIVQQPLLGALVASWVIGLYVVWRFVRWFTYAYERRTAAMESMADSMDRMADDGTGPTFGDDETR</sequence>
<name>A0A1G7PE98_9EURY</name>
<organism evidence="2 3">
    <name type="scientific">Halorientalis regularis</name>
    <dbReference type="NCBI Taxonomy" id="660518"/>
    <lineage>
        <taxon>Archaea</taxon>
        <taxon>Methanobacteriati</taxon>
        <taxon>Methanobacteriota</taxon>
        <taxon>Stenosarchaea group</taxon>
        <taxon>Halobacteria</taxon>
        <taxon>Halobacteriales</taxon>
        <taxon>Haloarculaceae</taxon>
        <taxon>Halorientalis</taxon>
    </lineage>
</organism>
<feature type="transmembrane region" description="Helical" evidence="1">
    <location>
        <begin position="21"/>
        <end position="40"/>
    </location>
</feature>